<feature type="chain" id="PRO_5039247265" evidence="2">
    <location>
        <begin position="24"/>
        <end position="525"/>
    </location>
</feature>
<feature type="signal peptide" evidence="2">
    <location>
        <begin position="1"/>
        <end position="23"/>
    </location>
</feature>
<reference evidence="4 5" key="1">
    <citation type="submission" date="2018-12" db="EMBL/GenBank/DDBJ databases">
        <title>Draft genome sequence of Embleya hyalina NBRC 13850T.</title>
        <authorList>
            <person name="Komaki H."/>
            <person name="Hosoyama A."/>
            <person name="Kimura A."/>
            <person name="Ichikawa N."/>
            <person name="Tamura T."/>
        </authorList>
    </citation>
    <scope>NUCLEOTIDE SEQUENCE [LARGE SCALE GENOMIC DNA]</scope>
    <source>
        <strain evidence="4 5">NBRC 13850</strain>
    </source>
</reference>
<feature type="compositionally biased region" description="Gly residues" evidence="1">
    <location>
        <begin position="30"/>
        <end position="39"/>
    </location>
</feature>
<evidence type="ECO:0000313" key="4">
    <source>
        <dbReference type="EMBL" id="GCD99171.1"/>
    </source>
</evidence>
<evidence type="ECO:0000256" key="1">
    <source>
        <dbReference type="SAM" id="MobiDB-lite"/>
    </source>
</evidence>
<dbReference type="InterPro" id="IPR039424">
    <property type="entry name" value="SBP_5"/>
</dbReference>
<accession>A0A401YX68</accession>
<dbReference type="PANTHER" id="PTHR30290:SF83">
    <property type="entry name" value="ABC TRANSPORTER SUBSTRATE-BINDING PROTEIN"/>
    <property type="match status" value="1"/>
</dbReference>
<gene>
    <name evidence="4" type="ORF">EHYA_06884</name>
</gene>
<dbReference type="Pfam" id="PF00496">
    <property type="entry name" value="SBP_bac_5"/>
    <property type="match status" value="1"/>
</dbReference>
<dbReference type="PANTHER" id="PTHR30290">
    <property type="entry name" value="PERIPLASMIC BINDING COMPONENT OF ABC TRANSPORTER"/>
    <property type="match status" value="1"/>
</dbReference>
<dbReference type="PIRSF" id="PIRSF002741">
    <property type="entry name" value="MppA"/>
    <property type="match status" value="1"/>
</dbReference>
<dbReference type="InterPro" id="IPR000914">
    <property type="entry name" value="SBP_5_dom"/>
</dbReference>
<dbReference type="SUPFAM" id="SSF53850">
    <property type="entry name" value="Periplasmic binding protein-like II"/>
    <property type="match status" value="1"/>
</dbReference>
<organism evidence="4 5">
    <name type="scientific">Embleya hyalina</name>
    <dbReference type="NCBI Taxonomy" id="516124"/>
    <lineage>
        <taxon>Bacteria</taxon>
        <taxon>Bacillati</taxon>
        <taxon>Actinomycetota</taxon>
        <taxon>Actinomycetes</taxon>
        <taxon>Kitasatosporales</taxon>
        <taxon>Streptomycetaceae</taxon>
        <taxon>Embleya</taxon>
    </lineage>
</organism>
<proteinExistence type="predicted"/>
<dbReference type="Gene3D" id="3.40.190.10">
    <property type="entry name" value="Periplasmic binding protein-like II"/>
    <property type="match status" value="1"/>
</dbReference>
<dbReference type="OrthoDB" id="9046151at2"/>
<evidence type="ECO:0000259" key="3">
    <source>
        <dbReference type="Pfam" id="PF00496"/>
    </source>
</evidence>
<feature type="region of interest" description="Disordered" evidence="1">
    <location>
        <begin position="28"/>
        <end position="48"/>
    </location>
</feature>
<sequence length="525" mass="54880">MRRVNRLWSAGVSAATLIMLVPACTTGNSGSSGGGGGSGNTSNGGATVVRTTFTSDPKSFDPAKGDNNNDYMSARVLYDTLVRRDDGGKLIPGIAESWNATATTVDLRIKSGVTCSDGSPLTATDVAASLTYFAAPETKAPAAKQVFGTGTMTATGDNTASTVHIELDHPWADMMFGLAMPQTGIVCAAGIKDPAALAAGKTPGTGPFTLESSRRGAGYTFSRRTDYSWGPIFARMPEGRPPSALTASVVTNESTQANQLQTGALDHIALTGPDMDRFGSDWASSTLPGPNQFVVFNERPGHPGADPRVRQAIAAMIDRTAYNNASTRGKGELLTSITDKTSPCVLRQEYAGAGMDKAAARQILAGKKIRVLGVNVLSGGAGTAYLQAVLKEAGADVELRNVGFATWATEFIGNAGQWDLGVMVNINLSATLTTPGSFMHGDDPPKGRNIGGTQNPEYSQNFLDALGTTDTAEHCAKWEAAQNALITRFDTVPLATVPEKSIYGKRISAVTPGGYSDPTLLWLKG</sequence>
<dbReference type="Gene3D" id="3.10.105.10">
    <property type="entry name" value="Dipeptide-binding Protein, Domain 3"/>
    <property type="match status" value="1"/>
</dbReference>
<dbReference type="EMBL" id="BIFH01000031">
    <property type="protein sequence ID" value="GCD99171.1"/>
    <property type="molecule type" value="Genomic_DNA"/>
</dbReference>
<evidence type="ECO:0000256" key="2">
    <source>
        <dbReference type="SAM" id="SignalP"/>
    </source>
</evidence>
<dbReference type="GO" id="GO:0043190">
    <property type="term" value="C:ATP-binding cassette (ABC) transporter complex"/>
    <property type="evidence" value="ECO:0007669"/>
    <property type="project" value="InterPro"/>
</dbReference>
<keyword evidence="2" id="KW-0732">Signal</keyword>
<dbReference type="CDD" id="cd00995">
    <property type="entry name" value="PBP2_NikA_DppA_OppA_like"/>
    <property type="match status" value="1"/>
</dbReference>
<dbReference type="GO" id="GO:0015833">
    <property type="term" value="P:peptide transport"/>
    <property type="evidence" value="ECO:0007669"/>
    <property type="project" value="TreeGrafter"/>
</dbReference>
<dbReference type="GO" id="GO:1904680">
    <property type="term" value="F:peptide transmembrane transporter activity"/>
    <property type="evidence" value="ECO:0007669"/>
    <property type="project" value="TreeGrafter"/>
</dbReference>
<dbReference type="InterPro" id="IPR030678">
    <property type="entry name" value="Peptide/Ni-bd"/>
</dbReference>
<dbReference type="RefSeq" id="WP_160161663.1">
    <property type="nucleotide sequence ID" value="NZ_BIFH01000031.1"/>
</dbReference>
<protein>
    <submittedName>
        <fullName evidence="4">Peptide ABC transporter substrate-binding protein</fullName>
    </submittedName>
</protein>
<dbReference type="AlphaFoldDB" id="A0A401YX68"/>
<name>A0A401YX68_9ACTN</name>
<evidence type="ECO:0000313" key="5">
    <source>
        <dbReference type="Proteomes" id="UP000286931"/>
    </source>
</evidence>
<comment type="caution">
    <text evidence="4">The sequence shown here is derived from an EMBL/GenBank/DDBJ whole genome shotgun (WGS) entry which is preliminary data.</text>
</comment>
<feature type="domain" description="Solute-binding protein family 5" evidence="3">
    <location>
        <begin position="89"/>
        <end position="423"/>
    </location>
</feature>
<keyword evidence="5" id="KW-1185">Reference proteome</keyword>
<dbReference type="Proteomes" id="UP000286931">
    <property type="component" value="Unassembled WGS sequence"/>
</dbReference>
<dbReference type="GO" id="GO:0042597">
    <property type="term" value="C:periplasmic space"/>
    <property type="evidence" value="ECO:0007669"/>
    <property type="project" value="UniProtKB-ARBA"/>
</dbReference>